<dbReference type="EMBL" id="LRVM01000001">
    <property type="protein sequence ID" value="KXL54030.1"/>
    <property type="molecule type" value="Genomic_DNA"/>
</dbReference>
<dbReference type="PANTHER" id="PTHR30461">
    <property type="entry name" value="DNA-INVERTASE FROM LAMBDOID PROPHAGE"/>
    <property type="match status" value="1"/>
</dbReference>
<dbReference type="PANTHER" id="PTHR30461:SF23">
    <property type="entry name" value="DNA RECOMBINASE-RELATED"/>
    <property type="match status" value="1"/>
</dbReference>
<evidence type="ECO:0000313" key="3">
    <source>
        <dbReference type="EMBL" id="KXL54030.1"/>
    </source>
</evidence>
<dbReference type="Gene3D" id="3.90.1750.20">
    <property type="entry name" value="Putative Large Serine Recombinase, Chain B, Domain 2"/>
    <property type="match status" value="1"/>
</dbReference>
<dbReference type="Pfam" id="PF07508">
    <property type="entry name" value="Recombinase"/>
    <property type="match status" value="1"/>
</dbReference>
<dbReference type="InterPro" id="IPR011109">
    <property type="entry name" value="DNA_bind_recombinase_dom"/>
</dbReference>
<dbReference type="GO" id="GO:0000150">
    <property type="term" value="F:DNA strand exchange activity"/>
    <property type="evidence" value="ECO:0007669"/>
    <property type="project" value="InterPro"/>
</dbReference>
<dbReference type="GO" id="GO:0003677">
    <property type="term" value="F:DNA binding"/>
    <property type="evidence" value="ECO:0007669"/>
    <property type="project" value="InterPro"/>
</dbReference>
<feature type="domain" description="Recombinase" evidence="2">
    <location>
        <begin position="160"/>
        <end position="300"/>
    </location>
</feature>
<reference evidence="3 4" key="1">
    <citation type="submission" date="2016-01" db="EMBL/GenBank/DDBJ databases">
        <title>Genome sequence of Clostridium neopropionicum X4, DSM-3847.</title>
        <authorList>
            <person name="Poehlein A."/>
            <person name="Beck M.H."/>
            <person name="Bengelsdorf F.R."/>
            <person name="Daniel R."/>
            <person name="Duerre P."/>
        </authorList>
    </citation>
    <scope>NUCLEOTIDE SEQUENCE [LARGE SCALE GENOMIC DNA]</scope>
    <source>
        <strain evidence="3 4">DSM-3847</strain>
    </source>
</reference>
<dbReference type="SMART" id="SM00857">
    <property type="entry name" value="Resolvase"/>
    <property type="match status" value="1"/>
</dbReference>
<dbReference type="InterPro" id="IPR038109">
    <property type="entry name" value="DNA_bind_recomb_sf"/>
</dbReference>
<protein>
    <submittedName>
        <fullName evidence="3">Recombinase</fullName>
    </submittedName>
</protein>
<dbReference type="InterPro" id="IPR050639">
    <property type="entry name" value="SSR_resolvase"/>
</dbReference>
<dbReference type="PROSITE" id="PS51737">
    <property type="entry name" value="RECOMBINASE_DNA_BIND"/>
    <property type="match status" value="1"/>
</dbReference>
<gene>
    <name evidence="3" type="ORF">CLNEO_01260</name>
</gene>
<dbReference type="InterPro" id="IPR036162">
    <property type="entry name" value="Resolvase-like_N_sf"/>
</dbReference>
<dbReference type="SUPFAM" id="SSF53041">
    <property type="entry name" value="Resolvase-like"/>
    <property type="match status" value="1"/>
</dbReference>
<proteinExistence type="predicted"/>
<organism evidence="3 4">
    <name type="scientific">Anaerotignum neopropionicum</name>
    <dbReference type="NCBI Taxonomy" id="36847"/>
    <lineage>
        <taxon>Bacteria</taxon>
        <taxon>Bacillati</taxon>
        <taxon>Bacillota</taxon>
        <taxon>Clostridia</taxon>
        <taxon>Lachnospirales</taxon>
        <taxon>Anaerotignaceae</taxon>
        <taxon>Anaerotignum</taxon>
    </lineage>
</organism>
<accession>A0A136WI23</accession>
<dbReference type="InterPro" id="IPR006119">
    <property type="entry name" value="Resolv_N"/>
</dbReference>
<dbReference type="PROSITE" id="PS51736">
    <property type="entry name" value="RECOMBINASES_3"/>
    <property type="match status" value="1"/>
</dbReference>
<name>A0A136WI23_9FIRM</name>
<dbReference type="AlphaFoldDB" id="A0A136WI23"/>
<evidence type="ECO:0000259" key="1">
    <source>
        <dbReference type="PROSITE" id="PS51736"/>
    </source>
</evidence>
<evidence type="ECO:0000259" key="2">
    <source>
        <dbReference type="PROSITE" id="PS51737"/>
    </source>
</evidence>
<dbReference type="Proteomes" id="UP000070539">
    <property type="component" value="Unassembled WGS sequence"/>
</dbReference>
<dbReference type="Gene3D" id="3.40.50.1390">
    <property type="entry name" value="Resolvase, N-terminal catalytic domain"/>
    <property type="match status" value="1"/>
</dbReference>
<dbReference type="Pfam" id="PF00239">
    <property type="entry name" value="Resolvase"/>
    <property type="match status" value="1"/>
</dbReference>
<feature type="domain" description="Resolvase/invertase-type recombinase catalytic" evidence="1">
    <location>
        <begin position="3"/>
        <end position="152"/>
    </location>
</feature>
<keyword evidence="4" id="KW-1185">Reference proteome</keyword>
<dbReference type="RefSeq" id="WP_066083453.1">
    <property type="nucleotide sequence ID" value="NZ_LRVM01000001.1"/>
</dbReference>
<sequence length="303" mass="35180">MPKAALYCRLSVEDGTGEESESIRNQRLMLIAYAQKNNWEIYDIYEDEDYSGLREDRPAFCRMLEDGRKKRFDIILCKTQSRFTRSAATAEIYLHEKFPLWGIRFVTVVDGVDTAKKENKKARQINSLVNEWYCEELSENIRCVLRKKMELGQFLGNYAPYGYEKDCGNRHHLVVFEEEARVVRHMAKLYLSGLSCKKIGVRLTAEGIPTPSEEKQKRGQDLGRKPCSRWGATTVRKILTNPVYMGHMVQGKEQKISYKASKTVGVPKDRWIVVKNTHQPILSEKTFAKVQKKMQENRRGTRQ</sequence>
<comment type="caution">
    <text evidence="3">The sequence shown here is derived from an EMBL/GenBank/DDBJ whole genome shotgun (WGS) entry which is preliminary data.</text>
</comment>
<evidence type="ECO:0000313" key="4">
    <source>
        <dbReference type="Proteomes" id="UP000070539"/>
    </source>
</evidence>
<dbReference type="OrthoDB" id="9784557at2"/>